<comment type="caution">
    <text evidence="1">The sequence shown here is derived from an EMBL/GenBank/DDBJ whole genome shotgun (WGS) entry which is preliminary data.</text>
</comment>
<evidence type="ECO:0000313" key="1">
    <source>
        <dbReference type="EMBL" id="MFC6834972.1"/>
    </source>
</evidence>
<proteinExistence type="predicted"/>
<name>A0ABD5U6U4_9EURY</name>
<dbReference type="RefSeq" id="WP_304446682.1">
    <property type="nucleotide sequence ID" value="NZ_JARRAH010000001.1"/>
</dbReference>
<dbReference type="SUPFAM" id="SSF51735">
    <property type="entry name" value="NAD(P)-binding Rossmann-fold domains"/>
    <property type="match status" value="1"/>
</dbReference>
<dbReference type="Proteomes" id="UP001596406">
    <property type="component" value="Unassembled WGS sequence"/>
</dbReference>
<dbReference type="InterPro" id="IPR055550">
    <property type="entry name" value="DUF7126"/>
</dbReference>
<accession>A0ABD5U6U4</accession>
<dbReference type="InterPro" id="IPR036291">
    <property type="entry name" value="NAD(P)-bd_dom_sf"/>
</dbReference>
<dbReference type="AlphaFoldDB" id="A0ABD5U6U4"/>
<dbReference type="Pfam" id="PF23443">
    <property type="entry name" value="DUF7126"/>
    <property type="match status" value="1"/>
</dbReference>
<sequence>MQAVIVGSDPEELSAALEAHGAQTTRAAGTATRDALRDAGIEEADLLVVTDVGLATAIPLARELNPDVRVVVYAHETVPEFARASAGLIVDPDLMDADTVADELV</sequence>
<reference evidence="1 2" key="1">
    <citation type="journal article" date="2019" name="Int. J. Syst. Evol. Microbiol.">
        <title>The Global Catalogue of Microorganisms (GCM) 10K type strain sequencing project: providing services to taxonomists for standard genome sequencing and annotation.</title>
        <authorList>
            <consortium name="The Broad Institute Genomics Platform"/>
            <consortium name="The Broad Institute Genome Sequencing Center for Infectious Disease"/>
            <person name="Wu L."/>
            <person name="Ma J."/>
        </authorList>
    </citation>
    <scope>NUCLEOTIDE SEQUENCE [LARGE SCALE GENOMIC DNA]</scope>
    <source>
        <strain evidence="1 2">PSRA2</strain>
    </source>
</reference>
<protein>
    <submittedName>
        <fullName evidence="1">NAD-binding protein</fullName>
    </submittedName>
</protein>
<dbReference type="EMBL" id="JBHSXM010000001">
    <property type="protein sequence ID" value="MFC6834972.1"/>
    <property type="molecule type" value="Genomic_DNA"/>
</dbReference>
<organism evidence="1 2">
    <name type="scientific">Halomarina ordinaria</name>
    <dbReference type="NCBI Taxonomy" id="3033939"/>
    <lineage>
        <taxon>Archaea</taxon>
        <taxon>Methanobacteriati</taxon>
        <taxon>Methanobacteriota</taxon>
        <taxon>Stenosarchaea group</taxon>
        <taxon>Halobacteria</taxon>
        <taxon>Halobacteriales</taxon>
        <taxon>Natronomonadaceae</taxon>
        <taxon>Halomarina</taxon>
    </lineage>
</organism>
<keyword evidence="2" id="KW-1185">Reference proteome</keyword>
<evidence type="ECO:0000313" key="2">
    <source>
        <dbReference type="Proteomes" id="UP001596406"/>
    </source>
</evidence>
<dbReference type="Gene3D" id="3.40.50.720">
    <property type="entry name" value="NAD(P)-binding Rossmann-like Domain"/>
    <property type="match status" value="1"/>
</dbReference>
<gene>
    <name evidence="1" type="ORF">ACFQHK_00450</name>
</gene>